<keyword evidence="5" id="KW-0997">Cell inner membrane</keyword>
<dbReference type="EMBL" id="JAPMLE010000001">
    <property type="protein sequence ID" value="MDR8524643.1"/>
    <property type="molecule type" value="Genomic_DNA"/>
</dbReference>
<dbReference type="GO" id="GO:0005886">
    <property type="term" value="C:plasma membrane"/>
    <property type="evidence" value="ECO:0007669"/>
    <property type="project" value="UniProtKB-SubCell"/>
</dbReference>
<gene>
    <name evidence="20" type="ORF">OS133_13545</name>
    <name evidence="21" type="ORF">OS134_01405</name>
</gene>
<dbReference type="SMART" id="SM00388">
    <property type="entry name" value="HisKA"/>
    <property type="match status" value="1"/>
</dbReference>
<dbReference type="InterPro" id="IPR004358">
    <property type="entry name" value="Sig_transdc_His_kin-like_C"/>
</dbReference>
<evidence type="ECO:0000256" key="16">
    <source>
        <dbReference type="SAM" id="Phobius"/>
    </source>
</evidence>
<keyword evidence="4" id="KW-1003">Cell membrane</keyword>
<keyword evidence="11 16" id="KW-1133">Transmembrane helix</keyword>
<dbReference type="InterPro" id="IPR036641">
    <property type="entry name" value="HPT_dom_sf"/>
</dbReference>
<dbReference type="InterPro" id="IPR001789">
    <property type="entry name" value="Sig_transdc_resp-reg_receiver"/>
</dbReference>
<keyword evidence="12" id="KW-0902">Two-component regulatory system</keyword>
<dbReference type="InterPro" id="IPR036890">
    <property type="entry name" value="HATPase_C_sf"/>
</dbReference>
<feature type="modified residue" description="Phosphohistidine" evidence="14">
    <location>
        <position position="1142"/>
    </location>
</feature>
<dbReference type="SMART" id="SM00387">
    <property type="entry name" value="HATPase_c"/>
    <property type="match status" value="1"/>
</dbReference>
<keyword evidence="10 20" id="KW-0067">ATP-binding</keyword>
<evidence type="ECO:0000259" key="17">
    <source>
        <dbReference type="PROSITE" id="PS50109"/>
    </source>
</evidence>
<reference evidence="20" key="2">
    <citation type="submission" date="2022-11" db="EMBL/GenBank/DDBJ databases">
        <title>Prophages regulate Shewanella fidelis motility and biofilm formation: implications for gut colonization dynamics in Ciona robusta.</title>
        <authorList>
            <person name="Natarajan O."/>
            <person name="Gibboney S.L."/>
            <person name="Young M.N."/>
            <person name="Lim S.J."/>
            <person name="Pluta N."/>
            <person name="Atkinson C.G.F."/>
            <person name="Leigh B.A."/>
            <person name="Liberti A."/>
            <person name="Kees E."/>
            <person name="Breitbart M."/>
            <person name="Gralnick J."/>
            <person name="Dishaw L.J."/>
        </authorList>
    </citation>
    <scope>NUCLEOTIDE SEQUENCE</scope>
    <source>
        <strain evidence="20">3313</strain>
    </source>
</reference>
<dbReference type="SUPFAM" id="SSF47226">
    <property type="entry name" value="Histidine-containing phosphotransfer domain, HPT domain"/>
    <property type="match status" value="1"/>
</dbReference>
<dbReference type="RefSeq" id="WP_310655155.1">
    <property type="nucleotide sequence ID" value="NZ_JAPMLA010000010.1"/>
</dbReference>
<feature type="domain" description="HPt" evidence="19">
    <location>
        <begin position="1096"/>
        <end position="1192"/>
    </location>
</feature>
<dbReference type="InterPro" id="IPR001638">
    <property type="entry name" value="Solute-binding_3/MltF_N"/>
</dbReference>
<keyword evidence="13 16" id="KW-0472">Membrane</keyword>
<dbReference type="PRINTS" id="PR00344">
    <property type="entry name" value="BCTRLSENSOR"/>
</dbReference>
<dbReference type="InterPro" id="IPR008207">
    <property type="entry name" value="Sig_transdc_His_kin_Hpt_dom"/>
</dbReference>
<feature type="domain" description="Response regulatory" evidence="18">
    <location>
        <begin position="971"/>
        <end position="1089"/>
    </location>
</feature>
<keyword evidence="9" id="KW-0418">Kinase</keyword>
<dbReference type="SMART" id="SM00062">
    <property type="entry name" value="PBPb"/>
    <property type="match status" value="1"/>
</dbReference>
<evidence type="ECO:0000256" key="5">
    <source>
        <dbReference type="ARBA" id="ARBA00022519"/>
    </source>
</evidence>
<evidence type="ECO:0000256" key="3">
    <source>
        <dbReference type="ARBA" id="ARBA00012438"/>
    </source>
</evidence>
<protein>
    <recommendedName>
        <fullName evidence="3">histidine kinase</fullName>
        <ecNumber evidence="3">2.7.13.3</ecNumber>
    </recommendedName>
</protein>
<dbReference type="InterPro" id="IPR036097">
    <property type="entry name" value="HisK_dim/P_sf"/>
</dbReference>
<dbReference type="Pfam" id="PF00512">
    <property type="entry name" value="HisKA"/>
    <property type="match status" value="1"/>
</dbReference>
<sequence>MTKLVVFLLFINLLFSFPLAHSFELTPEDKAFLQNKKTLVVAVPSTGLRTHWNNSSSGESGVYTHYLKELAQALNVAMEFKNYSSLDKLLNAVASGEADLSLGFIATAEREKRLLFSVPVFANYQLNWLRNSSYRNTPANHMNWVCVKGSFSCEATANNGYRTLTKVKTLKSLIHHLSTGKADGAVMHFGSVHHYYQTAAAGDWLGDIVFNESSQPMLSSFITAKNNSRLMDILNQYQKQTQNNHVIKPFSFDNLSMLQNELAIEAIYQQYNRETIRYTIEDDLYPVSYIAEATGQISGYIHDIIKIFALKTGLNFEYVYPNGQSIETMLADKKVDFIPAPYQITKGELSNTLRTKPFYTINWSYIRTTKNYQHEKIAILDRSKKLSKQEVFGFLNKPIIYSDFSLLKNDIEQGVITHAYIPKSIADYYLYYGDSTSFELVDSQKKQLQTLMAIRLNQDSIALRDMFNVAIAITTPNEIQLAVQGHKRVHTEYVDGRKQAKSTIIILLLFFVVVVIAAVLWNTKLKGYLQEARAKSQKSDEKTQWLISVLNSFPGMVLISDAQGKPLLSNKAYNDCFKSCLDNNCIEKQTACSFLDVINSINQEVANNVVHVAINECIIGGKYFRVSRDVVNHNDGNQYHITVFADFTELKLRKNELKQSQQQAVEALKARESFLAIISHELRTPLAAMMGLMELLNPEIKTSKNKELMQNALASAERLKGLVNNILDFSKMEADQLQLDSYSSNLFEELGTSFRLHEASAKLKKIDFIIDWQPTQYCHAELDWLRLSQIINNLLGNSVKFTQSGTIKIRVSHNDNMLQIAIEDSGCGMTDEQLNTLFQPFTQADASINRKYGGTGLGMSIVQHLVQLMNGEISVLSEQYIGTQVFVNIPVTLTTIREPLVSEAYCKDETARQWLTAWGVNEQASQQITEITEVNVEGGNLYPDLLLKQVIKPEHQLDGQVLDPSQQYQGTILVADDDPINRFLFQKQLRKIGVKVITVNDGLEALLYLSSHRNEIDLLITDCHMPNLNGYELVRQLRAKPEFKSLTIVGCTAEDSRLVAEKAANVGMSEVIYKPYTFNALSELISRYCSKQEQDDNQERLNWLNDYSDEERLELSAIVRDSLLEDKALIANKAVPLPALGHRIKGAANALGLTQLAQAAAECENVDPHNIAAAIDKLNIEIDIVVNTINQWLSKQNQ</sequence>
<dbReference type="CDD" id="cd16922">
    <property type="entry name" value="HATPase_EvgS-ArcB-TorS-like"/>
    <property type="match status" value="1"/>
</dbReference>
<dbReference type="GO" id="GO:0009927">
    <property type="term" value="F:histidine phosphotransfer kinase activity"/>
    <property type="evidence" value="ECO:0007669"/>
    <property type="project" value="TreeGrafter"/>
</dbReference>
<keyword evidence="6 15" id="KW-0597">Phosphoprotein</keyword>
<evidence type="ECO:0000313" key="20">
    <source>
        <dbReference type="EMBL" id="MDR8524643.1"/>
    </source>
</evidence>
<dbReference type="Proteomes" id="UP001259340">
    <property type="component" value="Unassembled WGS sequence"/>
</dbReference>
<feature type="modified residue" description="4-aspartylphosphate" evidence="15">
    <location>
        <position position="1022"/>
    </location>
</feature>
<evidence type="ECO:0000313" key="21">
    <source>
        <dbReference type="EMBL" id="MDW4822725.1"/>
    </source>
</evidence>
<keyword evidence="10 20" id="KW-0547">Nucleotide-binding</keyword>
<dbReference type="PROSITE" id="PS50110">
    <property type="entry name" value="RESPONSE_REGULATORY"/>
    <property type="match status" value="1"/>
</dbReference>
<comment type="subcellular location">
    <subcellularLocation>
        <location evidence="2">Cell inner membrane</location>
        <topology evidence="2">Multi-pass membrane protein</topology>
    </subcellularLocation>
</comment>
<keyword evidence="7" id="KW-0808">Transferase</keyword>
<name>A0AAW8NSJ1_9GAMM</name>
<dbReference type="EMBL" id="JAPMLD010000001">
    <property type="protein sequence ID" value="MDW4822725.1"/>
    <property type="molecule type" value="Genomic_DNA"/>
</dbReference>
<dbReference type="SUPFAM" id="SSF52172">
    <property type="entry name" value="CheY-like"/>
    <property type="match status" value="1"/>
</dbReference>
<feature type="transmembrane region" description="Helical" evidence="16">
    <location>
        <begin position="543"/>
        <end position="560"/>
    </location>
</feature>
<dbReference type="PANTHER" id="PTHR43047:SF72">
    <property type="entry name" value="OSMOSENSING HISTIDINE PROTEIN KINASE SLN1"/>
    <property type="match status" value="1"/>
</dbReference>
<keyword evidence="23" id="KW-1185">Reference proteome</keyword>
<evidence type="ECO:0000256" key="12">
    <source>
        <dbReference type="ARBA" id="ARBA00023012"/>
    </source>
</evidence>
<dbReference type="Proteomes" id="UP001271263">
    <property type="component" value="Unassembled WGS sequence"/>
</dbReference>
<comment type="catalytic activity">
    <reaction evidence="1">
        <text>ATP + protein L-histidine = ADP + protein N-phospho-L-histidine.</text>
        <dbReference type="EC" id="2.7.13.3"/>
    </reaction>
</comment>
<reference evidence="21 23" key="1">
    <citation type="journal article" date="2022" name="bioRxiv">
        <title>Prophages regulate Shewanella fidelis 3313 motility and biofilm formation: implications for gut colonization dynamics in Ciona robusta.</title>
        <authorList>
            <person name="Natarajan O."/>
            <person name="Gibboney S.L."/>
            <person name="Young M.N."/>
            <person name="Lim S.J."/>
            <person name="Pluta N."/>
            <person name="Atkinson C.G."/>
            <person name="Leigh B.A."/>
            <person name="Liberti A."/>
            <person name="Kees E.D."/>
            <person name="Breitbart M."/>
            <person name="Gralnick J.A."/>
            <person name="Dishaw L.J."/>
        </authorList>
    </citation>
    <scope>NUCLEOTIDE SEQUENCE [LARGE SCALE GENOMIC DNA]</scope>
    <source>
        <strain evidence="21 23">JG4066</strain>
    </source>
</reference>
<evidence type="ECO:0000256" key="15">
    <source>
        <dbReference type="PROSITE-ProRule" id="PRU00169"/>
    </source>
</evidence>
<dbReference type="SUPFAM" id="SSF53850">
    <property type="entry name" value="Periplasmic binding protein-like II"/>
    <property type="match status" value="2"/>
</dbReference>
<evidence type="ECO:0000256" key="6">
    <source>
        <dbReference type="ARBA" id="ARBA00022553"/>
    </source>
</evidence>
<evidence type="ECO:0000256" key="2">
    <source>
        <dbReference type="ARBA" id="ARBA00004429"/>
    </source>
</evidence>
<evidence type="ECO:0000313" key="23">
    <source>
        <dbReference type="Proteomes" id="UP001271263"/>
    </source>
</evidence>
<dbReference type="EC" id="2.7.13.3" evidence="3"/>
<organism evidence="20 22">
    <name type="scientific">Shewanella fidelis</name>
    <dbReference type="NCBI Taxonomy" id="173509"/>
    <lineage>
        <taxon>Bacteria</taxon>
        <taxon>Pseudomonadati</taxon>
        <taxon>Pseudomonadota</taxon>
        <taxon>Gammaproteobacteria</taxon>
        <taxon>Alteromonadales</taxon>
        <taxon>Shewanellaceae</taxon>
        <taxon>Shewanella</taxon>
    </lineage>
</organism>
<proteinExistence type="predicted"/>
<evidence type="ECO:0000256" key="13">
    <source>
        <dbReference type="ARBA" id="ARBA00023136"/>
    </source>
</evidence>
<dbReference type="Gene3D" id="1.20.120.160">
    <property type="entry name" value="HPT domain"/>
    <property type="match status" value="1"/>
</dbReference>
<dbReference type="Pfam" id="PF00497">
    <property type="entry name" value="SBP_bac_3"/>
    <property type="match status" value="2"/>
</dbReference>
<dbReference type="SUPFAM" id="SSF55874">
    <property type="entry name" value="ATPase domain of HSP90 chaperone/DNA topoisomerase II/histidine kinase"/>
    <property type="match status" value="1"/>
</dbReference>
<keyword evidence="8 16" id="KW-0812">Transmembrane</keyword>
<evidence type="ECO:0000256" key="8">
    <source>
        <dbReference type="ARBA" id="ARBA00022692"/>
    </source>
</evidence>
<dbReference type="CDD" id="cd00082">
    <property type="entry name" value="HisKA"/>
    <property type="match status" value="1"/>
</dbReference>
<dbReference type="PROSITE" id="PS50894">
    <property type="entry name" value="HPT"/>
    <property type="match status" value="1"/>
</dbReference>
<dbReference type="InterPro" id="IPR011006">
    <property type="entry name" value="CheY-like_superfamily"/>
</dbReference>
<dbReference type="AlphaFoldDB" id="A0AAW8NSJ1"/>
<dbReference type="Gene3D" id="3.40.190.10">
    <property type="entry name" value="Periplasmic binding protein-like II"/>
    <property type="match status" value="4"/>
</dbReference>
<evidence type="ECO:0000256" key="9">
    <source>
        <dbReference type="ARBA" id="ARBA00022777"/>
    </source>
</evidence>
<dbReference type="PANTHER" id="PTHR43047">
    <property type="entry name" value="TWO-COMPONENT HISTIDINE PROTEIN KINASE"/>
    <property type="match status" value="1"/>
</dbReference>
<dbReference type="Gene3D" id="1.10.287.130">
    <property type="match status" value="1"/>
</dbReference>
<evidence type="ECO:0000256" key="11">
    <source>
        <dbReference type="ARBA" id="ARBA00022989"/>
    </source>
</evidence>
<comment type="caution">
    <text evidence="20">The sequence shown here is derived from an EMBL/GenBank/DDBJ whole genome shotgun (WGS) entry which is preliminary data.</text>
</comment>
<evidence type="ECO:0000259" key="19">
    <source>
        <dbReference type="PROSITE" id="PS50894"/>
    </source>
</evidence>
<dbReference type="SMART" id="SM00448">
    <property type="entry name" value="REC"/>
    <property type="match status" value="1"/>
</dbReference>
<feature type="domain" description="Histidine kinase" evidence="17">
    <location>
        <begin position="677"/>
        <end position="893"/>
    </location>
</feature>
<dbReference type="InterPro" id="IPR003594">
    <property type="entry name" value="HATPase_dom"/>
</dbReference>
<dbReference type="GO" id="GO:0005524">
    <property type="term" value="F:ATP binding"/>
    <property type="evidence" value="ECO:0007669"/>
    <property type="project" value="UniProtKB-KW"/>
</dbReference>
<evidence type="ECO:0000313" key="22">
    <source>
        <dbReference type="Proteomes" id="UP001259340"/>
    </source>
</evidence>
<evidence type="ECO:0000259" key="18">
    <source>
        <dbReference type="PROSITE" id="PS50110"/>
    </source>
</evidence>
<dbReference type="InterPro" id="IPR003661">
    <property type="entry name" value="HisK_dim/P_dom"/>
</dbReference>
<evidence type="ECO:0000256" key="10">
    <source>
        <dbReference type="ARBA" id="ARBA00022840"/>
    </source>
</evidence>
<dbReference type="PROSITE" id="PS50109">
    <property type="entry name" value="HIS_KIN"/>
    <property type="match status" value="1"/>
</dbReference>
<dbReference type="InterPro" id="IPR005467">
    <property type="entry name" value="His_kinase_dom"/>
</dbReference>
<dbReference type="GO" id="GO:0000155">
    <property type="term" value="F:phosphorelay sensor kinase activity"/>
    <property type="evidence" value="ECO:0007669"/>
    <property type="project" value="InterPro"/>
</dbReference>
<evidence type="ECO:0000256" key="4">
    <source>
        <dbReference type="ARBA" id="ARBA00022475"/>
    </source>
</evidence>
<dbReference type="Pfam" id="PF00072">
    <property type="entry name" value="Response_reg"/>
    <property type="match status" value="1"/>
</dbReference>
<feature type="transmembrane region" description="Helical" evidence="16">
    <location>
        <begin position="504"/>
        <end position="522"/>
    </location>
</feature>
<evidence type="ECO:0000256" key="7">
    <source>
        <dbReference type="ARBA" id="ARBA00022679"/>
    </source>
</evidence>
<evidence type="ECO:0000256" key="14">
    <source>
        <dbReference type="PROSITE-ProRule" id="PRU00110"/>
    </source>
</evidence>
<dbReference type="Pfam" id="PF02518">
    <property type="entry name" value="HATPase_c"/>
    <property type="match status" value="1"/>
</dbReference>
<accession>A0AAW8NSJ1</accession>
<dbReference type="CDD" id="cd17546">
    <property type="entry name" value="REC_hyHK_CKI1_RcsC-like"/>
    <property type="match status" value="1"/>
</dbReference>
<dbReference type="SUPFAM" id="SSF47384">
    <property type="entry name" value="Homodimeric domain of signal transducing histidine kinase"/>
    <property type="match status" value="1"/>
</dbReference>
<dbReference type="Gene3D" id="3.40.50.2300">
    <property type="match status" value="1"/>
</dbReference>
<evidence type="ECO:0000256" key="1">
    <source>
        <dbReference type="ARBA" id="ARBA00000085"/>
    </source>
</evidence>
<dbReference type="Gene3D" id="3.30.565.10">
    <property type="entry name" value="Histidine kinase-like ATPase, C-terminal domain"/>
    <property type="match status" value="1"/>
</dbReference>